<dbReference type="EMBL" id="JABEZY010263213">
    <property type="protein sequence ID" value="MBA0754659.1"/>
    <property type="molecule type" value="Genomic_DNA"/>
</dbReference>
<evidence type="ECO:0000313" key="2">
    <source>
        <dbReference type="Proteomes" id="UP000593579"/>
    </source>
</evidence>
<keyword evidence="2" id="KW-1185">Reference proteome</keyword>
<dbReference type="AlphaFoldDB" id="A0A7J9D1P1"/>
<accession>A0A7J9D1P1</accession>
<dbReference type="OrthoDB" id="1436638at2759"/>
<gene>
    <name evidence="1" type="ORF">Gogos_005483</name>
</gene>
<name>A0A7J9D1P1_GOSGO</name>
<proteinExistence type="predicted"/>
<evidence type="ECO:0000313" key="1">
    <source>
        <dbReference type="EMBL" id="MBA0754659.1"/>
    </source>
</evidence>
<protein>
    <submittedName>
        <fullName evidence="1">Uncharacterized protein</fullName>
    </submittedName>
</protein>
<sequence length="66" mass="7411">MQGTSGVAPIQVAQQVDIPTFCCEICSDNHSYEDCSEHVENDCYISNIRNNSYGNSYNNSARNQQF</sequence>
<reference evidence="1 2" key="1">
    <citation type="journal article" date="2019" name="Genome Biol. Evol.">
        <title>Insights into the evolution of the New World diploid cottons (Gossypium, subgenus Houzingenia) based on genome sequencing.</title>
        <authorList>
            <person name="Grover C.E."/>
            <person name="Arick M.A. 2nd"/>
            <person name="Thrash A."/>
            <person name="Conover J.L."/>
            <person name="Sanders W.S."/>
            <person name="Peterson D.G."/>
            <person name="Frelichowski J.E."/>
            <person name="Scheffler J.A."/>
            <person name="Scheffler B.E."/>
            <person name="Wendel J.F."/>
        </authorList>
    </citation>
    <scope>NUCLEOTIDE SEQUENCE [LARGE SCALE GENOMIC DNA]</scope>
    <source>
        <strain evidence="1">5</strain>
        <tissue evidence="1">Leaf</tissue>
    </source>
</reference>
<organism evidence="1 2">
    <name type="scientific">Gossypium gossypioides</name>
    <name type="common">Mexican cotton</name>
    <name type="synonym">Selera gossypioides</name>
    <dbReference type="NCBI Taxonomy" id="34282"/>
    <lineage>
        <taxon>Eukaryota</taxon>
        <taxon>Viridiplantae</taxon>
        <taxon>Streptophyta</taxon>
        <taxon>Embryophyta</taxon>
        <taxon>Tracheophyta</taxon>
        <taxon>Spermatophyta</taxon>
        <taxon>Magnoliopsida</taxon>
        <taxon>eudicotyledons</taxon>
        <taxon>Gunneridae</taxon>
        <taxon>Pentapetalae</taxon>
        <taxon>rosids</taxon>
        <taxon>malvids</taxon>
        <taxon>Malvales</taxon>
        <taxon>Malvaceae</taxon>
        <taxon>Malvoideae</taxon>
        <taxon>Gossypium</taxon>
    </lineage>
</organism>
<dbReference type="Proteomes" id="UP000593579">
    <property type="component" value="Unassembled WGS sequence"/>
</dbReference>
<comment type="caution">
    <text evidence="1">The sequence shown here is derived from an EMBL/GenBank/DDBJ whole genome shotgun (WGS) entry which is preliminary data.</text>
</comment>